<dbReference type="GO" id="GO:0006260">
    <property type="term" value="P:DNA replication"/>
    <property type="evidence" value="ECO:0007669"/>
    <property type="project" value="UniProtKB-KW"/>
</dbReference>
<dbReference type="SUPFAM" id="SSF52540">
    <property type="entry name" value="P-loop containing nucleoside triphosphate hydrolases"/>
    <property type="match status" value="1"/>
</dbReference>
<keyword evidence="15" id="KW-0347">Helicase</keyword>
<evidence type="ECO:0000256" key="15">
    <source>
        <dbReference type="ARBA" id="ARBA00022806"/>
    </source>
</evidence>
<evidence type="ECO:0000256" key="17">
    <source>
        <dbReference type="ARBA" id="ARBA00023124"/>
    </source>
</evidence>
<comment type="cofactor">
    <cofactor evidence="1">
        <name>Mn(2+)</name>
        <dbReference type="ChEBI" id="CHEBI:29035"/>
    </cofactor>
</comment>
<keyword evidence="18" id="KW-0238">DNA-binding</keyword>
<evidence type="ECO:0000256" key="6">
    <source>
        <dbReference type="ARBA" id="ARBA00022562"/>
    </source>
</evidence>
<evidence type="ECO:0000256" key="19">
    <source>
        <dbReference type="ARBA" id="ARBA00023268"/>
    </source>
</evidence>
<comment type="cofactor">
    <cofactor evidence="2">
        <name>Mg(2+)</name>
        <dbReference type="ChEBI" id="CHEBI:18420"/>
    </cofactor>
</comment>
<dbReference type="Pfam" id="PF02407">
    <property type="entry name" value="Viral_Rep"/>
    <property type="match status" value="1"/>
</dbReference>
<feature type="domain" description="CRESS-DNA virus Rep endonuclease" evidence="23">
    <location>
        <begin position="4"/>
        <end position="113"/>
    </location>
</feature>
<evidence type="ECO:0000313" key="24">
    <source>
        <dbReference type="EMBL" id="UPW40758.1"/>
    </source>
</evidence>
<evidence type="ECO:0000256" key="16">
    <source>
        <dbReference type="ARBA" id="ARBA00022840"/>
    </source>
</evidence>
<dbReference type="InterPro" id="IPR027417">
    <property type="entry name" value="P-loop_NTPase"/>
</dbReference>
<accession>A0A976N1H6</accession>
<evidence type="ECO:0000256" key="10">
    <source>
        <dbReference type="ARBA" id="ARBA00022722"/>
    </source>
</evidence>
<dbReference type="GO" id="GO:0003723">
    <property type="term" value="F:RNA binding"/>
    <property type="evidence" value="ECO:0007669"/>
    <property type="project" value="InterPro"/>
</dbReference>
<evidence type="ECO:0000256" key="8">
    <source>
        <dbReference type="ARBA" id="ARBA00022695"/>
    </source>
</evidence>
<evidence type="ECO:0000256" key="5">
    <source>
        <dbReference type="ARBA" id="ARBA00014531"/>
    </source>
</evidence>
<dbReference type="InterPro" id="IPR000605">
    <property type="entry name" value="Helicase_SF3_ssDNA/RNA_vir"/>
</dbReference>
<sequence>MQSTYNGKNWCGTVNNFEDSGIEPDGPRAWLERLVRSGICTFAVGQVEEGEECHTQHLQLFLQLKNPARLSWLRRHVHDRAHWEPMRGTAEQAAAYCQKEDTRVAGPWQFGTITVRGKRTGLDDAVAMVRSGAPLRDVIDAFPVIWVHHGRGLLDLRQRLALECDRRQFGPEGPEVWVLYGPSGTGKSRFVASTWPDAFWKIPGEKWWDGYDGHETVVLDDFKDGDLRLTDLQRLLDRYPLWVEVKGGAVPMLAKRYVITSNSHPDTWYSRSDVHKTIMRRVHDYAEQYGRLIYVDEGWVPPADLQRGLGNTSPNPAASQEMEDAFTELIGRLHD</sequence>
<keyword evidence="13" id="KW-0255">Endonuclease</keyword>
<dbReference type="GO" id="GO:0042025">
    <property type="term" value="C:host cell nucleus"/>
    <property type="evidence" value="ECO:0007669"/>
    <property type="project" value="UniProtKB-SubCell"/>
</dbReference>
<dbReference type="GO" id="GO:0003724">
    <property type="term" value="F:RNA helicase activity"/>
    <property type="evidence" value="ECO:0007669"/>
    <property type="project" value="InterPro"/>
</dbReference>
<keyword evidence="19" id="KW-0511">Multifunctional enzyme</keyword>
<keyword evidence="9" id="KW-0235">DNA replication</keyword>
<keyword evidence="16" id="KW-0067">ATP-binding</keyword>
<protein>
    <recommendedName>
        <fullName evidence="5">Replication-associated protein</fullName>
    </recommendedName>
    <alternativeName>
        <fullName evidence="20">ATP-dependent helicase Rep</fullName>
    </alternativeName>
    <alternativeName>
        <fullName evidence="21">RepP</fullName>
    </alternativeName>
</protein>
<keyword evidence="8" id="KW-0548">Nucleotidyltransferase</keyword>
<name>A0A976N1H6_9VIRU</name>
<dbReference type="EMBL" id="OM869487">
    <property type="protein sequence ID" value="UPW40758.1"/>
    <property type="molecule type" value="Genomic_DNA"/>
</dbReference>
<evidence type="ECO:0000256" key="14">
    <source>
        <dbReference type="ARBA" id="ARBA00022801"/>
    </source>
</evidence>
<keyword evidence="12" id="KW-0547">Nucleotide-binding</keyword>
<comment type="subcellular location">
    <subcellularLocation>
        <location evidence="3">Host nucleus</location>
    </subcellularLocation>
</comment>
<dbReference type="InterPro" id="IPR049912">
    <property type="entry name" value="CRESS_DNA_REP"/>
</dbReference>
<keyword evidence="10" id="KW-0540">Nuclease</keyword>
<keyword evidence="17" id="KW-0190">Covalent protein-DNA linkage</keyword>
<evidence type="ECO:0000256" key="7">
    <source>
        <dbReference type="ARBA" id="ARBA00022679"/>
    </source>
</evidence>
<evidence type="ECO:0000259" key="23">
    <source>
        <dbReference type="PROSITE" id="PS52020"/>
    </source>
</evidence>
<evidence type="ECO:0000256" key="2">
    <source>
        <dbReference type="ARBA" id="ARBA00001946"/>
    </source>
</evidence>
<proteinExistence type="inferred from homology"/>
<comment type="catalytic activity">
    <reaction evidence="22">
        <text>ATP + H2O = ADP + phosphate + H(+)</text>
        <dbReference type="Rhea" id="RHEA:13065"/>
        <dbReference type="ChEBI" id="CHEBI:15377"/>
        <dbReference type="ChEBI" id="CHEBI:15378"/>
        <dbReference type="ChEBI" id="CHEBI:30616"/>
        <dbReference type="ChEBI" id="CHEBI:43474"/>
        <dbReference type="ChEBI" id="CHEBI:456216"/>
    </reaction>
</comment>
<dbReference type="GO" id="GO:0016787">
    <property type="term" value="F:hydrolase activity"/>
    <property type="evidence" value="ECO:0007669"/>
    <property type="project" value="UniProtKB-KW"/>
</dbReference>
<keyword evidence="14" id="KW-0378">Hydrolase</keyword>
<evidence type="ECO:0000256" key="22">
    <source>
        <dbReference type="ARBA" id="ARBA00049360"/>
    </source>
</evidence>
<evidence type="ECO:0000256" key="20">
    <source>
        <dbReference type="ARBA" id="ARBA00030754"/>
    </source>
</evidence>
<dbReference type="GO" id="GO:0000166">
    <property type="term" value="F:nucleotide binding"/>
    <property type="evidence" value="ECO:0007669"/>
    <property type="project" value="UniProtKB-KW"/>
</dbReference>
<evidence type="ECO:0000256" key="4">
    <source>
        <dbReference type="ARBA" id="ARBA00008545"/>
    </source>
</evidence>
<keyword evidence="6" id="KW-1048">Host nucleus</keyword>
<dbReference type="GO" id="GO:0003677">
    <property type="term" value="F:DNA binding"/>
    <property type="evidence" value="ECO:0007669"/>
    <property type="project" value="UniProtKB-KW"/>
</dbReference>
<evidence type="ECO:0000256" key="3">
    <source>
        <dbReference type="ARBA" id="ARBA00004147"/>
    </source>
</evidence>
<evidence type="ECO:0000256" key="13">
    <source>
        <dbReference type="ARBA" id="ARBA00022759"/>
    </source>
</evidence>
<evidence type="ECO:0000256" key="21">
    <source>
        <dbReference type="ARBA" id="ARBA00032243"/>
    </source>
</evidence>
<dbReference type="Gene3D" id="3.40.1310.20">
    <property type="match status" value="1"/>
</dbReference>
<dbReference type="PROSITE" id="PS52020">
    <property type="entry name" value="CRESS_DNA_REP"/>
    <property type="match status" value="1"/>
</dbReference>
<reference evidence="24" key="1">
    <citation type="submission" date="2022-02" db="EMBL/GenBank/DDBJ databases">
        <title>Towards deciphering the DNA virus diversity associated with rodent species in the families Cricetidae and Heteromyidae.</title>
        <authorList>
            <person name="Lund M."/>
            <person name="Larsen B.B."/>
            <person name="Gryseels S."/>
            <person name="Kraberger S."/>
            <person name="Rowsey D.M."/>
            <person name="Steger L."/>
            <person name="Yule K.M."/>
            <person name="Upham N.S."/>
            <person name="Worobey M."/>
            <person name="Van Doorslaer K."/>
            <person name="Varsani A."/>
        </authorList>
    </citation>
    <scope>NUCLEOTIDE SEQUENCE</scope>
    <source>
        <strain evidence="24">UA08Rod_19468</strain>
    </source>
</reference>
<organism evidence="24">
    <name type="scientific">Sigmofec virus UA08Rod_19468</name>
    <dbReference type="NCBI Taxonomy" id="2929265"/>
    <lineage>
        <taxon>Viruses</taxon>
        <taxon>Monodnaviria</taxon>
        <taxon>Shotokuvirae</taxon>
        <taxon>Cressdnaviricota</taxon>
        <taxon>Arfiviricetes</taxon>
        <taxon>Cirlivirales</taxon>
        <taxon>Vilyaviridae</taxon>
        <taxon>Ulaervirus</taxon>
        <taxon>Ulaervirus earendil</taxon>
    </lineage>
</organism>
<evidence type="ECO:0000256" key="11">
    <source>
        <dbReference type="ARBA" id="ARBA00022723"/>
    </source>
</evidence>
<dbReference type="GO" id="GO:0004519">
    <property type="term" value="F:endonuclease activity"/>
    <property type="evidence" value="ECO:0007669"/>
    <property type="project" value="UniProtKB-KW"/>
</dbReference>
<dbReference type="GO" id="GO:0046872">
    <property type="term" value="F:metal ion binding"/>
    <property type="evidence" value="ECO:0007669"/>
    <property type="project" value="UniProtKB-KW"/>
</dbReference>
<keyword evidence="7" id="KW-0808">Transferase</keyword>
<dbReference type="GO" id="GO:0016779">
    <property type="term" value="F:nucleotidyltransferase activity"/>
    <property type="evidence" value="ECO:0007669"/>
    <property type="project" value="UniProtKB-KW"/>
</dbReference>
<dbReference type="Pfam" id="PF00910">
    <property type="entry name" value="RNA_helicase"/>
    <property type="match status" value="1"/>
</dbReference>
<evidence type="ECO:0000256" key="18">
    <source>
        <dbReference type="ARBA" id="ARBA00023125"/>
    </source>
</evidence>
<evidence type="ECO:0000256" key="12">
    <source>
        <dbReference type="ARBA" id="ARBA00022741"/>
    </source>
</evidence>
<evidence type="ECO:0000256" key="9">
    <source>
        <dbReference type="ARBA" id="ARBA00022705"/>
    </source>
</evidence>
<comment type="similarity">
    <text evidence="4">Belongs to the nanoviruses/circoviruses replication-associated protein family.</text>
</comment>
<evidence type="ECO:0000256" key="1">
    <source>
        <dbReference type="ARBA" id="ARBA00001936"/>
    </source>
</evidence>
<keyword evidence="11" id="KW-0479">Metal-binding</keyword>